<dbReference type="Proteomes" id="UP000194360">
    <property type="component" value="Unassembled WGS sequence"/>
</dbReference>
<keyword evidence="2" id="KW-1185">Reference proteome</keyword>
<dbReference type="AlphaFoldDB" id="A0A1Y2N0H9"/>
<reference evidence="1 2" key="1">
    <citation type="submission" date="2016-09" db="EMBL/GenBank/DDBJ databases">
        <title>Pseudonocardia autotrophica DSM535, a candidate organism with high potential of specific P450 cytochromes.</title>
        <authorList>
            <person name="Grumaz C."/>
            <person name="Vainshtein Y."/>
            <person name="Kirstahler P."/>
            <person name="Sohn K."/>
        </authorList>
    </citation>
    <scope>NUCLEOTIDE SEQUENCE [LARGE SCALE GENOMIC DNA]</scope>
    <source>
        <strain evidence="1 2">DSM 535</strain>
    </source>
</reference>
<comment type="caution">
    <text evidence="1">The sequence shown here is derived from an EMBL/GenBank/DDBJ whole genome shotgun (WGS) entry which is preliminary data.</text>
</comment>
<dbReference type="STRING" id="2074.BG845_02457"/>
<dbReference type="EMBL" id="MIGB01000011">
    <property type="protein sequence ID" value="OSY40699.1"/>
    <property type="molecule type" value="Genomic_DNA"/>
</dbReference>
<organism evidence="1 2">
    <name type="scientific">Pseudonocardia autotrophica</name>
    <name type="common">Amycolata autotrophica</name>
    <name type="synonym">Nocardia autotrophica</name>
    <dbReference type="NCBI Taxonomy" id="2074"/>
    <lineage>
        <taxon>Bacteria</taxon>
        <taxon>Bacillati</taxon>
        <taxon>Actinomycetota</taxon>
        <taxon>Actinomycetes</taxon>
        <taxon>Pseudonocardiales</taxon>
        <taxon>Pseudonocardiaceae</taxon>
        <taxon>Pseudonocardia</taxon>
    </lineage>
</organism>
<dbReference type="RefSeq" id="WP_166665824.1">
    <property type="nucleotide sequence ID" value="NZ_AP018920.1"/>
</dbReference>
<accession>A0A1Y2N0H9</accession>
<evidence type="ECO:0000313" key="2">
    <source>
        <dbReference type="Proteomes" id="UP000194360"/>
    </source>
</evidence>
<evidence type="ECO:0000313" key="1">
    <source>
        <dbReference type="EMBL" id="OSY40699.1"/>
    </source>
</evidence>
<protein>
    <submittedName>
        <fullName evidence="1">Uncharacterized protein</fullName>
    </submittedName>
</protein>
<name>A0A1Y2N0H9_PSEAH</name>
<gene>
    <name evidence="1" type="ORF">BG845_02457</name>
</gene>
<proteinExistence type="predicted"/>
<sequence length="51" mass="5515">MGDTGLPSTRWKPGTDTGFRGAGMSYHLRSGGHGLKSADWDIYLDGDLFGR</sequence>